<dbReference type="EMBL" id="GBRH01209080">
    <property type="protein sequence ID" value="JAD88815.1"/>
    <property type="molecule type" value="Transcribed_RNA"/>
</dbReference>
<evidence type="ECO:0000256" key="1">
    <source>
        <dbReference type="SAM" id="SignalP"/>
    </source>
</evidence>
<feature type="chain" id="PRO_5002046605" evidence="1">
    <location>
        <begin position="29"/>
        <end position="68"/>
    </location>
</feature>
<proteinExistence type="predicted"/>
<reference evidence="2" key="1">
    <citation type="submission" date="2014-09" db="EMBL/GenBank/DDBJ databases">
        <authorList>
            <person name="Magalhaes I.L.F."/>
            <person name="Oliveira U."/>
            <person name="Santos F.R."/>
            <person name="Vidigal T.H.D.A."/>
            <person name="Brescovit A.D."/>
            <person name="Santos A.J."/>
        </authorList>
    </citation>
    <scope>NUCLEOTIDE SEQUENCE</scope>
    <source>
        <tissue evidence="2">Shoot tissue taken approximately 20 cm above the soil surface</tissue>
    </source>
</reference>
<accession>A0A0A9DT25</accession>
<feature type="signal peptide" evidence="1">
    <location>
        <begin position="1"/>
        <end position="28"/>
    </location>
</feature>
<reference evidence="2" key="2">
    <citation type="journal article" date="2015" name="Data Brief">
        <title>Shoot transcriptome of the giant reed, Arundo donax.</title>
        <authorList>
            <person name="Barrero R.A."/>
            <person name="Guerrero F.D."/>
            <person name="Moolhuijzen P."/>
            <person name="Goolsby J.A."/>
            <person name="Tidwell J."/>
            <person name="Bellgard S.E."/>
            <person name="Bellgard M.I."/>
        </authorList>
    </citation>
    <scope>NUCLEOTIDE SEQUENCE</scope>
    <source>
        <tissue evidence="2">Shoot tissue taken approximately 20 cm above the soil surface</tissue>
    </source>
</reference>
<organism evidence="2">
    <name type="scientific">Arundo donax</name>
    <name type="common">Giant reed</name>
    <name type="synonym">Donax arundinaceus</name>
    <dbReference type="NCBI Taxonomy" id="35708"/>
    <lineage>
        <taxon>Eukaryota</taxon>
        <taxon>Viridiplantae</taxon>
        <taxon>Streptophyta</taxon>
        <taxon>Embryophyta</taxon>
        <taxon>Tracheophyta</taxon>
        <taxon>Spermatophyta</taxon>
        <taxon>Magnoliopsida</taxon>
        <taxon>Liliopsida</taxon>
        <taxon>Poales</taxon>
        <taxon>Poaceae</taxon>
        <taxon>PACMAD clade</taxon>
        <taxon>Arundinoideae</taxon>
        <taxon>Arundineae</taxon>
        <taxon>Arundo</taxon>
    </lineage>
</organism>
<name>A0A0A9DT25_ARUDO</name>
<keyword evidence="1" id="KW-0732">Signal</keyword>
<protein>
    <submittedName>
        <fullName evidence="2">Uncharacterized protein</fullName>
    </submittedName>
</protein>
<evidence type="ECO:0000313" key="2">
    <source>
        <dbReference type="EMBL" id="JAD88815.1"/>
    </source>
</evidence>
<dbReference type="AlphaFoldDB" id="A0A0A9DT25"/>
<sequence length="68" mass="7454">MRRHAPTGVHCIILTLTVVLLLAAVSDGIRPHPADDVKPVQEHQEKIAAALQARLHYSLDLPTHAFSL</sequence>